<feature type="transmembrane region" description="Helical" evidence="1">
    <location>
        <begin position="194"/>
        <end position="217"/>
    </location>
</feature>
<dbReference type="EMBL" id="JAAZON010000205">
    <property type="protein sequence ID" value="NMC62491.1"/>
    <property type="molecule type" value="Genomic_DNA"/>
</dbReference>
<comment type="caution">
    <text evidence="2">The sequence shown here is derived from an EMBL/GenBank/DDBJ whole genome shotgun (WGS) entry which is preliminary data.</text>
</comment>
<feature type="transmembrane region" description="Helical" evidence="1">
    <location>
        <begin position="296"/>
        <end position="314"/>
    </location>
</feature>
<feature type="transmembrane region" description="Helical" evidence="1">
    <location>
        <begin position="269"/>
        <end position="289"/>
    </location>
</feature>
<keyword evidence="1" id="KW-1133">Transmembrane helix</keyword>
<sequence length="316" mass="36058">MRRILWILFSLFLGVYITRPISDPDLWWHLTVGKWILHNFRVPEADLWNMFAVGKAWRAYSWSNEVIYAIFEKVWGISGVVILHFLLGWGISLSLFYCLGRISKDCFFGVLLGTVVMAGLVEHFSLRPQSFTWICLIWLIFFADRIYEEGLNRRNGLGLFVFMCLWANSHITTIFGLLAILAWAFDEKKKQQSIWILIIAFGATLITPYMGGEWLTFFSKVDHPLNFVRITEFQPATLLHYSSGILVLLLGFLIALWQRTPKTVSFSKGALIGLAWVAAFYFLTAGHLWNGPMTAAAFVALPAVNAFYALNFTGCT</sequence>
<name>A0A7X9FQV8_9DELT</name>
<gene>
    <name evidence="2" type="ORF">GYA55_04915</name>
</gene>
<reference evidence="2 3" key="1">
    <citation type="journal article" date="2020" name="Biotechnol. Biofuels">
        <title>New insights from the biogas microbiome by comprehensive genome-resolved metagenomics of nearly 1600 species originating from multiple anaerobic digesters.</title>
        <authorList>
            <person name="Campanaro S."/>
            <person name="Treu L."/>
            <person name="Rodriguez-R L.M."/>
            <person name="Kovalovszki A."/>
            <person name="Ziels R.M."/>
            <person name="Maus I."/>
            <person name="Zhu X."/>
            <person name="Kougias P.G."/>
            <person name="Basile A."/>
            <person name="Luo G."/>
            <person name="Schluter A."/>
            <person name="Konstantinidis K.T."/>
            <person name="Angelidaki I."/>
        </authorList>
    </citation>
    <scope>NUCLEOTIDE SEQUENCE [LARGE SCALE GENOMIC DNA]</scope>
    <source>
        <strain evidence="2">AS27yjCOA_65</strain>
    </source>
</reference>
<evidence type="ECO:0000256" key="1">
    <source>
        <dbReference type="SAM" id="Phobius"/>
    </source>
</evidence>
<evidence type="ECO:0000313" key="3">
    <source>
        <dbReference type="Proteomes" id="UP000524246"/>
    </source>
</evidence>
<keyword evidence="1" id="KW-0472">Membrane</keyword>
<feature type="transmembrane region" description="Helical" evidence="1">
    <location>
        <begin position="106"/>
        <end position="124"/>
    </location>
</feature>
<organism evidence="2 3">
    <name type="scientific">SAR324 cluster bacterium</name>
    <dbReference type="NCBI Taxonomy" id="2024889"/>
    <lineage>
        <taxon>Bacteria</taxon>
        <taxon>Deltaproteobacteria</taxon>
        <taxon>SAR324 cluster</taxon>
    </lineage>
</organism>
<proteinExistence type="predicted"/>
<feature type="non-terminal residue" evidence="2">
    <location>
        <position position="316"/>
    </location>
</feature>
<feature type="transmembrane region" description="Helical" evidence="1">
    <location>
        <begin position="159"/>
        <end position="182"/>
    </location>
</feature>
<feature type="transmembrane region" description="Helical" evidence="1">
    <location>
        <begin position="238"/>
        <end position="257"/>
    </location>
</feature>
<evidence type="ECO:0000313" key="2">
    <source>
        <dbReference type="EMBL" id="NMC62491.1"/>
    </source>
</evidence>
<dbReference type="AlphaFoldDB" id="A0A7X9FQV8"/>
<keyword evidence="1" id="KW-0812">Transmembrane</keyword>
<evidence type="ECO:0008006" key="4">
    <source>
        <dbReference type="Google" id="ProtNLM"/>
    </source>
</evidence>
<protein>
    <recommendedName>
        <fullName evidence="4">Glycosyltransferase RgtA/B/C/D-like domain-containing protein</fullName>
    </recommendedName>
</protein>
<feature type="transmembrane region" description="Helical" evidence="1">
    <location>
        <begin position="74"/>
        <end position="99"/>
    </location>
</feature>
<dbReference type="Proteomes" id="UP000524246">
    <property type="component" value="Unassembled WGS sequence"/>
</dbReference>
<accession>A0A7X9FQV8</accession>